<dbReference type="AlphaFoldDB" id="A0A486WSM4"/>
<evidence type="ECO:0008006" key="4">
    <source>
        <dbReference type="Google" id="ProtNLM"/>
    </source>
</evidence>
<evidence type="ECO:0000313" key="2">
    <source>
        <dbReference type="EMBL" id="VGM65794.1"/>
    </source>
</evidence>
<evidence type="ECO:0000313" key="3">
    <source>
        <dbReference type="Proteomes" id="UP000294876"/>
    </source>
</evidence>
<protein>
    <recommendedName>
        <fullName evidence="4">Head decoration protein</fullName>
    </recommendedName>
</protein>
<dbReference type="RefSeq" id="WP_023342169.1">
    <property type="nucleotide sequence ID" value="NZ_BIIF01000007.1"/>
</dbReference>
<name>A0A486WSM4_KLEPN</name>
<evidence type="ECO:0000313" key="1">
    <source>
        <dbReference type="EMBL" id="VGC92945.1"/>
    </source>
</evidence>
<reference evidence="2 3" key="1">
    <citation type="submission" date="2019-03" db="EMBL/GenBank/DDBJ databases">
        <authorList>
            <consortium name="Pathogen Informatics"/>
        </authorList>
    </citation>
    <scope>NUCLEOTIDE SEQUENCE</scope>
    <source>
        <strain evidence="1 3">5012STDY7312589</strain>
        <strain evidence="2">5012STDY7626361</strain>
    </source>
</reference>
<gene>
    <name evidence="1" type="ORF">SAMEA104567804_01727</name>
    <name evidence="2" type="ORF">SAMEA4873562_03798</name>
</gene>
<proteinExistence type="predicted"/>
<dbReference type="EMBL" id="CAAGWG010000004">
    <property type="protein sequence ID" value="VGC92945.1"/>
    <property type="molecule type" value="Genomic_DNA"/>
</dbReference>
<dbReference type="EMBL" id="CAAHDK010000009">
    <property type="protein sequence ID" value="VGM65794.1"/>
    <property type="molecule type" value="Genomic_DNA"/>
</dbReference>
<organism evidence="2">
    <name type="scientific">Klebsiella pneumoniae</name>
    <dbReference type="NCBI Taxonomy" id="573"/>
    <lineage>
        <taxon>Bacteria</taxon>
        <taxon>Pseudomonadati</taxon>
        <taxon>Pseudomonadota</taxon>
        <taxon>Gammaproteobacteria</taxon>
        <taxon>Enterobacterales</taxon>
        <taxon>Enterobacteriaceae</taxon>
        <taxon>Klebsiella/Raoultella group</taxon>
        <taxon>Klebsiella</taxon>
        <taxon>Klebsiella pneumoniae complex</taxon>
    </lineage>
</organism>
<dbReference type="Proteomes" id="UP000294876">
    <property type="component" value="Unassembled WGS sequence"/>
</dbReference>
<sequence>MQFGTFQTLNGDNSHARYKVISYASDAVLQDKLIRVDAGIPDSLIVGDLVDSNGNLATSVDVIEYVVVEPVLAGKKAFVVADPHHVILAKAGIELRNLDETAVLIALANKGFTFADYGTLALRTS</sequence>
<accession>A0A486WSM4</accession>